<keyword evidence="7" id="KW-0472">Membrane</keyword>
<evidence type="ECO:0000313" key="12">
    <source>
        <dbReference type="Proteomes" id="UP000007110"/>
    </source>
</evidence>
<dbReference type="InterPro" id="IPR051970">
    <property type="entry name" value="TEL2_Regulation"/>
</dbReference>
<feature type="domain" description="Telomere length regulation protein conserved" evidence="9">
    <location>
        <begin position="546"/>
        <end position="654"/>
    </location>
</feature>
<dbReference type="RefSeq" id="XP_030840498.1">
    <property type="nucleotide sequence ID" value="XM_030984638.1"/>
</dbReference>
<dbReference type="GO" id="GO:0005829">
    <property type="term" value="C:cytosol"/>
    <property type="evidence" value="ECO:0000318"/>
    <property type="project" value="GO_Central"/>
</dbReference>
<dbReference type="InterPro" id="IPR019337">
    <property type="entry name" value="Telomere_length_regulation_dom"/>
</dbReference>
<dbReference type="FunFam" id="1.25.40.720:FF:000001">
    <property type="entry name" value="Telomere length regulation protein TEL2"/>
    <property type="match status" value="1"/>
</dbReference>
<feature type="domain" description="TELO2 ARM repeat" evidence="10">
    <location>
        <begin position="357"/>
        <end position="455"/>
    </location>
</feature>
<dbReference type="InterPro" id="IPR057348">
    <property type="entry name" value="TELO2_ARM"/>
</dbReference>
<dbReference type="KEGG" id="spu:588739"/>
<sequence>MASLSEIKSTAQKCLTGAKNVLSTSKSAKELCAALEQIANLLLQSGDSSHFKDVLRITDLPSHDSELAKQEIHQSNYVHFLNFLCNILSFEWYGNFGRSQEGNRLFNKFFLEGLPQDALLVLCGVVQNSSPSFKQKKCVMLLEEFFRHHQLQAMLCSTCDVLPGSTICQSPTAGSSRSLAPSGQRSQVMTVLATLPDRMANALKKECSDFFLPDHFIPMVAKEILQTLHYVYEKLSKSENASLQFVSELIGRLCIQGHTERIFGVLLPQLLKLTASDFVWSRIANRIFAGAPERSLEIILEYLLRQCPWYGYVSRLLCDAVLTNSKINFLLTNKFLLLRHFADVMFPQNLIGYLASSPTRRHLILKVLRSVLSTWGDRSAVKHTSHSQHAYLTMVIVICVGHLNEAEKQKHKGDLTTLLMGGVEAHLESPILRVRRLGMVAAEIMATTLDPSGPKLTFECEEDEESRLLWSLIKPPEDPGLDSLIKEMDEVALVPDPRRPGGSQDPLDPRIPDALNKEEEEELDSDDDFEPYDMSHDTKVTKVKIPVYVRDCIDGLTARDAPELTEASLKVAEKLIRAKPDDLKDVSSQFAAILLHLEDQYNTDNFRYLRHSAMVALAVNSPLETSSYLTGEFYNRNYNIRQRMDILEVLAAAAQELSKPSDDGPCPTASMDRSTELLNPQGHGLKEEHEENWRDIVEKRIESKTRRFAKGPSKPAPSPVANRFAPMAGHFFFPLLKAYDSKLNTMDLLGSDFLLLGRLMYTLGIIMYAAQNAPVCRQMAVSLLDLIWSLRYHTEQYVRQSLMFAVSMVTLSVPAHLLVTDLQNDILECRHWLQDILERDPEPECKALAGQTLMVIDSTVSKELQCKI</sequence>
<evidence type="ECO:0000256" key="8">
    <source>
        <dbReference type="ARBA" id="ARBA00023242"/>
    </source>
</evidence>
<evidence type="ECO:0000256" key="5">
    <source>
        <dbReference type="ARBA" id="ARBA00018231"/>
    </source>
</evidence>
<reference evidence="11" key="2">
    <citation type="submission" date="2021-01" db="UniProtKB">
        <authorList>
            <consortium name="EnsemblMetazoa"/>
        </authorList>
    </citation>
    <scope>IDENTIFICATION</scope>
</reference>
<dbReference type="Proteomes" id="UP000007110">
    <property type="component" value="Unassembled WGS sequence"/>
</dbReference>
<dbReference type="PANTHER" id="PTHR15830">
    <property type="entry name" value="TELOMERE LENGTH REGULATION PROTEIN TEL2 FAMILY MEMBER"/>
    <property type="match status" value="1"/>
</dbReference>
<evidence type="ECO:0000259" key="9">
    <source>
        <dbReference type="Pfam" id="PF10193"/>
    </source>
</evidence>
<evidence type="ECO:0000259" key="10">
    <source>
        <dbReference type="Pfam" id="PF25320"/>
    </source>
</evidence>
<dbReference type="Pfam" id="PF25320">
    <property type="entry name" value="TELO2_ARM"/>
    <property type="match status" value="1"/>
</dbReference>
<keyword evidence="12" id="KW-1185">Reference proteome</keyword>
<dbReference type="PANTHER" id="PTHR15830:SF10">
    <property type="entry name" value="TELOMERE LENGTH REGULATION PROTEIN TEL2 HOMOLOG"/>
    <property type="match status" value="1"/>
</dbReference>
<dbReference type="GO" id="GO:0051083">
    <property type="term" value="P:'de novo' cotranslational protein folding"/>
    <property type="evidence" value="ECO:0000318"/>
    <property type="project" value="GO_Central"/>
</dbReference>
<dbReference type="GO" id="GO:0051879">
    <property type="term" value="F:Hsp90 protein binding"/>
    <property type="evidence" value="ECO:0000318"/>
    <property type="project" value="GO_Central"/>
</dbReference>
<comment type="similarity">
    <text evidence="4">Belongs to the TEL2 family.</text>
</comment>
<evidence type="ECO:0000313" key="11">
    <source>
        <dbReference type="EnsemblMetazoa" id="XP_030840498"/>
    </source>
</evidence>
<dbReference type="InterPro" id="IPR038528">
    <property type="entry name" value="TEL2_C_sf"/>
</dbReference>
<dbReference type="OMA" id="FYPQNYF"/>
<keyword evidence="8" id="KW-0539">Nucleus</keyword>
<dbReference type="GeneID" id="588739"/>
<dbReference type="Pfam" id="PF10193">
    <property type="entry name" value="Telomere_reg-2"/>
    <property type="match status" value="1"/>
</dbReference>
<dbReference type="GO" id="GO:0016020">
    <property type="term" value="C:membrane"/>
    <property type="evidence" value="ECO:0007669"/>
    <property type="project" value="UniProtKB-SubCell"/>
</dbReference>
<dbReference type="AlphaFoldDB" id="A0A7M7NTH7"/>
<dbReference type="EnsemblMetazoa" id="XM_030984638">
    <property type="protein sequence ID" value="XP_030840498"/>
    <property type="gene ID" value="LOC588739"/>
</dbReference>
<evidence type="ECO:0000256" key="1">
    <source>
        <dbReference type="ARBA" id="ARBA00004123"/>
    </source>
</evidence>
<comment type="subcellular location">
    <subcellularLocation>
        <location evidence="3">Cytoplasm</location>
    </subcellularLocation>
    <subcellularLocation>
        <location evidence="2">Membrane</location>
    </subcellularLocation>
    <subcellularLocation>
        <location evidence="1">Nucleus</location>
    </subcellularLocation>
</comment>
<proteinExistence type="inferred from homology"/>
<evidence type="ECO:0000256" key="3">
    <source>
        <dbReference type="ARBA" id="ARBA00004496"/>
    </source>
</evidence>
<protein>
    <recommendedName>
        <fullName evidence="5">Telomere length regulation protein TEL2 homolog</fullName>
    </recommendedName>
</protein>
<reference evidence="12" key="1">
    <citation type="submission" date="2015-02" db="EMBL/GenBank/DDBJ databases">
        <title>Genome sequencing for Strongylocentrotus purpuratus.</title>
        <authorList>
            <person name="Murali S."/>
            <person name="Liu Y."/>
            <person name="Vee V."/>
            <person name="English A."/>
            <person name="Wang M."/>
            <person name="Skinner E."/>
            <person name="Han Y."/>
            <person name="Muzny D.M."/>
            <person name="Worley K.C."/>
            <person name="Gibbs R.A."/>
        </authorList>
    </citation>
    <scope>NUCLEOTIDE SEQUENCE</scope>
</reference>
<dbReference type="FunFam" id="1.25.40.720:FF:000003">
    <property type="entry name" value="Telomere length regulation protein TEL2 homolog"/>
    <property type="match status" value="1"/>
</dbReference>
<evidence type="ECO:0000256" key="2">
    <source>
        <dbReference type="ARBA" id="ARBA00004370"/>
    </source>
</evidence>
<dbReference type="FunCoup" id="A0A7M7NTH7">
    <property type="interactions" value="1358"/>
</dbReference>
<dbReference type="InterPro" id="IPR016024">
    <property type="entry name" value="ARM-type_fold"/>
</dbReference>
<accession>A0A7M7NTH7</accession>
<keyword evidence="6" id="KW-0963">Cytoplasm</keyword>
<organism evidence="11 12">
    <name type="scientific">Strongylocentrotus purpuratus</name>
    <name type="common">Purple sea urchin</name>
    <dbReference type="NCBI Taxonomy" id="7668"/>
    <lineage>
        <taxon>Eukaryota</taxon>
        <taxon>Metazoa</taxon>
        <taxon>Echinodermata</taxon>
        <taxon>Eleutherozoa</taxon>
        <taxon>Echinozoa</taxon>
        <taxon>Echinoidea</taxon>
        <taxon>Euechinoidea</taxon>
        <taxon>Echinacea</taxon>
        <taxon>Camarodonta</taxon>
        <taxon>Echinidea</taxon>
        <taxon>Strongylocentrotidae</taxon>
        <taxon>Strongylocentrotus</taxon>
    </lineage>
</organism>
<dbReference type="CTD" id="9894"/>
<dbReference type="GO" id="GO:0042162">
    <property type="term" value="F:telomeric DNA binding"/>
    <property type="evidence" value="ECO:0000318"/>
    <property type="project" value="GO_Central"/>
</dbReference>
<dbReference type="OrthoDB" id="10258062at2759"/>
<evidence type="ECO:0000256" key="6">
    <source>
        <dbReference type="ARBA" id="ARBA00022490"/>
    </source>
</evidence>
<evidence type="ECO:0000256" key="7">
    <source>
        <dbReference type="ARBA" id="ARBA00023136"/>
    </source>
</evidence>
<dbReference type="GO" id="GO:0005634">
    <property type="term" value="C:nucleus"/>
    <property type="evidence" value="ECO:0007669"/>
    <property type="project" value="UniProtKB-SubCell"/>
</dbReference>
<dbReference type="Gene3D" id="1.25.40.720">
    <property type="entry name" value="Telomere length regulation protein 2, C-terminal domain"/>
    <property type="match status" value="2"/>
</dbReference>
<evidence type="ECO:0000256" key="4">
    <source>
        <dbReference type="ARBA" id="ARBA00006133"/>
    </source>
</evidence>
<dbReference type="SUPFAM" id="SSF48371">
    <property type="entry name" value="ARM repeat"/>
    <property type="match status" value="1"/>
</dbReference>
<dbReference type="InParanoid" id="A0A7M7NTH7"/>
<name>A0A7M7NTH7_STRPU</name>